<evidence type="ECO:0000313" key="1">
    <source>
        <dbReference type="EMBL" id="GAA1595659.1"/>
    </source>
</evidence>
<name>A0ABN2E446_9ACTN</name>
<proteinExistence type="predicted"/>
<dbReference type="EMBL" id="BAAAPH010000023">
    <property type="protein sequence ID" value="GAA1595659.1"/>
    <property type="molecule type" value="Genomic_DNA"/>
</dbReference>
<reference evidence="1 2" key="1">
    <citation type="journal article" date="2019" name="Int. J. Syst. Evol. Microbiol.">
        <title>The Global Catalogue of Microorganisms (GCM) 10K type strain sequencing project: providing services to taxonomists for standard genome sequencing and annotation.</title>
        <authorList>
            <consortium name="The Broad Institute Genomics Platform"/>
            <consortium name="The Broad Institute Genome Sequencing Center for Infectious Disease"/>
            <person name="Wu L."/>
            <person name="Ma J."/>
        </authorList>
    </citation>
    <scope>NUCLEOTIDE SEQUENCE [LARGE SCALE GENOMIC DNA]</scope>
    <source>
        <strain evidence="1 2">JCM 15572</strain>
    </source>
</reference>
<sequence length="42" mass="5117">MFTNASVKAEVDYRRERLSRDFRHHRTSRGRRSLTHLFARKA</sequence>
<dbReference type="Proteomes" id="UP001501705">
    <property type="component" value="Unassembled WGS sequence"/>
</dbReference>
<evidence type="ECO:0000313" key="2">
    <source>
        <dbReference type="Proteomes" id="UP001501705"/>
    </source>
</evidence>
<keyword evidence="2" id="KW-1185">Reference proteome</keyword>
<dbReference type="RefSeq" id="WP_344238848.1">
    <property type="nucleotide sequence ID" value="NZ_BAAAPH010000023.1"/>
</dbReference>
<protein>
    <submittedName>
        <fullName evidence="1">Uncharacterized protein</fullName>
    </submittedName>
</protein>
<organism evidence="1 2">
    <name type="scientific">Kribbella hippodromi</name>
    <dbReference type="NCBI Taxonomy" id="434347"/>
    <lineage>
        <taxon>Bacteria</taxon>
        <taxon>Bacillati</taxon>
        <taxon>Actinomycetota</taxon>
        <taxon>Actinomycetes</taxon>
        <taxon>Propionibacteriales</taxon>
        <taxon>Kribbellaceae</taxon>
        <taxon>Kribbella</taxon>
    </lineage>
</organism>
<gene>
    <name evidence="1" type="ORF">GCM10009804_60340</name>
</gene>
<comment type="caution">
    <text evidence="1">The sequence shown here is derived from an EMBL/GenBank/DDBJ whole genome shotgun (WGS) entry which is preliminary data.</text>
</comment>
<accession>A0ABN2E446</accession>